<keyword evidence="2" id="KW-0805">Transcription regulation</keyword>
<dbReference type="InterPro" id="IPR007627">
    <property type="entry name" value="RNA_pol_sigma70_r2"/>
</dbReference>
<dbReference type="EMBL" id="LRDT01000013">
    <property type="protein sequence ID" value="KZA20381.1"/>
    <property type="molecule type" value="Genomic_DNA"/>
</dbReference>
<dbReference type="Gene3D" id="1.10.10.10">
    <property type="entry name" value="Winged helix-like DNA-binding domain superfamily/Winged helix DNA-binding domain"/>
    <property type="match status" value="1"/>
</dbReference>
<organism evidence="8 10">
    <name type="scientific">Acinetobacter baumannii</name>
    <dbReference type="NCBI Taxonomy" id="470"/>
    <lineage>
        <taxon>Bacteria</taxon>
        <taxon>Pseudomonadati</taxon>
        <taxon>Pseudomonadota</taxon>
        <taxon>Gammaproteobacteria</taxon>
        <taxon>Moraxellales</taxon>
        <taxon>Moraxellaceae</taxon>
        <taxon>Acinetobacter</taxon>
        <taxon>Acinetobacter calcoaceticus/baumannii complex</taxon>
    </lineage>
</organism>
<evidence type="ECO:0000313" key="9">
    <source>
        <dbReference type="Proteomes" id="UP000076296"/>
    </source>
</evidence>
<dbReference type="Proteomes" id="UP000197394">
    <property type="component" value="Unassembled WGS sequence"/>
</dbReference>
<dbReference type="InterPro" id="IPR013249">
    <property type="entry name" value="RNA_pol_sigma70_r4_t2"/>
</dbReference>
<dbReference type="AlphaFoldDB" id="A0A0E1FIR9"/>
<feature type="domain" description="RNA polymerase sigma-70 region 2" evidence="5">
    <location>
        <begin position="27"/>
        <end position="93"/>
    </location>
</feature>
<dbReference type="InterPro" id="IPR014284">
    <property type="entry name" value="RNA_pol_sigma-70_dom"/>
</dbReference>
<proteinExistence type="inferred from homology"/>
<comment type="similarity">
    <text evidence="1">Belongs to the sigma-70 factor family. ECF subfamily.</text>
</comment>
<reference evidence="7 9" key="1">
    <citation type="submission" date="2016-01" db="EMBL/GenBank/DDBJ databases">
        <title>Draft sequences of Acinetobacter baumannii isolates from wounded military personnel.</title>
        <authorList>
            <person name="Arivett B.A."/>
            <person name="Fiester S.E."/>
            <person name="Ream D.C."/>
            <person name="Actis L.A."/>
        </authorList>
    </citation>
    <scope>NUCLEOTIDE SEQUENCE [LARGE SCALE GENOMIC DNA]</scope>
    <source>
        <strain evidence="7 9">AB2828</strain>
    </source>
</reference>
<dbReference type="GO" id="GO:0006352">
    <property type="term" value="P:DNA-templated transcription initiation"/>
    <property type="evidence" value="ECO:0007669"/>
    <property type="project" value="InterPro"/>
</dbReference>
<dbReference type="Pfam" id="PF08281">
    <property type="entry name" value="Sigma70_r4_2"/>
    <property type="match status" value="1"/>
</dbReference>
<dbReference type="Pfam" id="PF04542">
    <property type="entry name" value="Sigma70_r2"/>
    <property type="match status" value="1"/>
</dbReference>
<dbReference type="Proteomes" id="UP000076296">
    <property type="component" value="Unassembled WGS sequence"/>
</dbReference>
<accession>A0A0E1FIR9</accession>
<evidence type="ECO:0000313" key="7">
    <source>
        <dbReference type="EMBL" id="KZA20381.1"/>
    </source>
</evidence>
<dbReference type="PANTHER" id="PTHR43133:SF63">
    <property type="entry name" value="RNA POLYMERASE SIGMA FACTOR FECI-RELATED"/>
    <property type="match status" value="1"/>
</dbReference>
<evidence type="ECO:0000256" key="2">
    <source>
        <dbReference type="ARBA" id="ARBA00023015"/>
    </source>
</evidence>
<dbReference type="InterPro" id="IPR013324">
    <property type="entry name" value="RNA_pol_sigma_r3/r4-like"/>
</dbReference>
<dbReference type="GO" id="GO:0016987">
    <property type="term" value="F:sigma factor activity"/>
    <property type="evidence" value="ECO:0007669"/>
    <property type="project" value="UniProtKB-KW"/>
</dbReference>
<evidence type="ECO:0000259" key="5">
    <source>
        <dbReference type="Pfam" id="PF04542"/>
    </source>
</evidence>
<evidence type="ECO:0000256" key="1">
    <source>
        <dbReference type="ARBA" id="ARBA00010641"/>
    </source>
</evidence>
<evidence type="ECO:0000256" key="4">
    <source>
        <dbReference type="ARBA" id="ARBA00023163"/>
    </source>
</evidence>
<dbReference type="EMBL" id="NGKM01000005">
    <property type="protein sequence ID" value="OWK67263.1"/>
    <property type="molecule type" value="Genomic_DNA"/>
</dbReference>
<evidence type="ECO:0000313" key="10">
    <source>
        <dbReference type="Proteomes" id="UP000197394"/>
    </source>
</evidence>
<dbReference type="PANTHER" id="PTHR43133">
    <property type="entry name" value="RNA POLYMERASE ECF-TYPE SIGMA FACTO"/>
    <property type="match status" value="1"/>
</dbReference>
<keyword evidence="3" id="KW-0731">Sigma factor</keyword>
<name>A0A0E1FIR9_ACIBA</name>
<evidence type="ECO:0000259" key="6">
    <source>
        <dbReference type="Pfam" id="PF08281"/>
    </source>
</evidence>
<feature type="domain" description="RNA polymerase sigma factor 70 region 4 type 2" evidence="6">
    <location>
        <begin position="130"/>
        <end position="171"/>
    </location>
</feature>
<dbReference type="NCBIfam" id="TIGR02937">
    <property type="entry name" value="sigma70-ECF"/>
    <property type="match status" value="1"/>
</dbReference>
<dbReference type="KEGG" id="abau:IX87_00985"/>
<dbReference type="Gene3D" id="1.10.1740.10">
    <property type="match status" value="1"/>
</dbReference>
<keyword evidence="4" id="KW-0804">Transcription</keyword>
<protein>
    <submittedName>
        <fullName evidence="7">RNA polymerase sigma factor FecI</fullName>
    </submittedName>
    <submittedName>
        <fullName evidence="8">RNA polymerase subunit sigma</fullName>
    </submittedName>
</protein>
<dbReference type="SUPFAM" id="SSF88659">
    <property type="entry name" value="Sigma3 and sigma4 domains of RNA polymerase sigma factors"/>
    <property type="match status" value="1"/>
</dbReference>
<dbReference type="SUPFAM" id="SSF88946">
    <property type="entry name" value="Sigma2 domain of RNA polymerase sigma factors"/>
    <property type="match status" value="1"/>
</dbReference>
<reference evidence="8 10" key="2">
    <citation type="submission" date="2017-05" db="EMBL/GenBank/DDBJ databases">
        <title>Draft genome sequence of MDR A. baumannii AB360.</title>
        <authorList>
            <person name="Wareham D.W."/>
            <person name="Bean D.C."/>
        </authorList>
    </citation>
    <scope>NUCLEOTIDE SEQUENCE [LARGE SCALE GENOMIC DNA]</scope>
    <source>
        <strain evidence="8 10">AB360</strain>
    </source>
</reference>
<comment type="caution">
    <text evidence="8">The sequence shown here is derived from an EMBL/GenBank/DDBJ whole genome shotgun (WGS) entry which is preliminary data.</text>
</comment>
<gene>
    <name evidence="7" type="primary">fecI</name>
    <name evidence="8" type="ORF">CBE85_07455</name>
    <name evidence="7" type="ORF">LV35_01277</name>
</gene>
<dbReference type="InterPro" id="IPR036388">
    <property type="entry name" value="WH-like_DNA-bd_sf"/>
</dbReference>
<dbReference type="InterPro" id="IPR013325">
    <property type="entry name" value="RNA_pol_sigma_r2"/>
</dbReference>
<evidence type="ECO:0000313" key="8">
    <source>
        <dbReference type="EMBL" id="OWK67263.1"/>
    </source>
</evidence>
<dbReference type="InterPro" id="IPR039425">
    <property type="entry name" value="RNA_pol_sigma-70-like"/>
</dbReference>
<sequence>MIIIIICGFLVLSPIAVNKTSLLVDQLYRSHQSWLHQWLRQKLGNTDQAADLVQDTFIKLLQTRDELFGIKEPRAYLTSIAKNLLIDQVRRKRIEQAYLDGLSQMEYMLDAVASPEDQMQIIQAINQLCKALEGVSEKAQQAFILHYLEGYTHKEIAERLNVSTKMIQKYLASCLIQCYQNRQDMDACI</sequence>
<dbReference type="GO" id="GO:0003677">
    <property type="term" value="F:DNA binding"/>
    <property type="evidence" value="ECO:0007669"/>
    <property type="project" value="InterPro"/>
</dbReference>
<evidence type="ECO:0000256" key="3">
    <source>
        <dbReference type="ARBA" id="ARBA00023082"/>
    </source>
</evidence>